<reference evidence="2 3" key="1">
    <citation type="submission" date="2024-04" db="EMBL/GenBank/DDBJ databases">
        <title>Genome assembly C_amara_ONT_v2.</title>
        <authorList>
            <person name="Yant L."/>
            <person name="Moore C."/>
            <person name="Slenker M."/>
        </authorList>
    </citation>
    <scope>NUCLEOTIDE SEQUENCE [LARGE SCALE GENOMIC DNA]</scope>
    <source>
        <tissue evidence="2">Leaf</tissue>
    </source>
</reference>
<evidence type="ECO:0000256" key="1">
    <source>
        <dbReference type="SAM" id="MobiDB-lite"/>
    </source>
</evidence>
<proteinExistence type="predicted"/>
<feature type="compositionally biased region" description="Polar residues" evidence="1">
    <location>
        <begin position="26"/>
        <end position="36"/>
    </location>
</feature>
<sequence length="92" mass="9899">MAAMFLARRGTISICRASSLHKDYNNSARSIANGGNNEREKSKEEAMGTTTDGKAPNVTMSHAADTTKEGLKRATNVATEKNGDASKHKCRE</sequence>
<dbReference type="Proteomes" id="UP001558713">
    <property type="component" value="Unassembled WGS sequence"/>
</dbReference>
<name>A0ABD1A8D3_CARAN</name>
<feature type="compositionally biased region" description="Basic and acidic residues" evidence="1">
    <location>
        <begin position="81"/>
        <end position="92"/>
    </location>
</feature>
<evidence type="ECO:0000313" key="2">
    <source>
        <dbReference type="EMBL" id="KAL1203077.1"/>
    </source>
</evidence>
<dbReference type="EMBL" id="JBANAX010000566">
    <property type="protein sequence ID" value="KAL1203077.1"/>
    <property type="molecule type" value="Genomic_DNA"/>
</dbReference>
<organism evidence="2 3">
    <name type="scientific">Cardamine amara subsp. amara</name>
    <dbReference type="NCBI Taxonomy" id="228776"/>
    <lineage>
        <taxon>Eukaryota</taxon>
        <taxon>Viridiplantae</taxon>
        <taxon>Streptophyta</taxon>
        <taxon>Embryophyta</taxon>
        <taxon>Tracheophyta</taxon>
        <taxon>Spermatophyta</taxon>
        <taxon>Magnoliopsida</taxon>
        <taxon>eudicotyledons</taxon>
        <taxon>Gunneridae</taxon>
        <taxon>Pentapetalae</taxon>
        <taxon>rosids</taxon>
        <taxon>malvids</taxon>
        <taxon>Brassicales</taxon>
        <taxon>Brassicaceae</taxon>
        <taxon>Cardamineae</taxon>
        <taxon>Cardamine</taxon>
    </lineage>
</organism>
<comment type="caution">
    <text evidence="2">The sequence shown here is derived from an EMBL/GenBank/DDBJ whole genome shotgun (WGS) entry which is preliminary data.</text>
</comment>
<protein>
    <submittedName>
        <fullName evidence="2">Uncharacterized protein</fullName>
    </submittedName>
</protein>
<feature type="region of interest" description="Disordered" evidence="1">
    <location>
        <begin position="26"/>
        <end position="92"/>
    </location>
</feature>
<evidence type="ECO:0000313" key="3">
    <source>
        <dbReference type="Proteomes" id="UP001558713"/>
    </source>
</evidence>
<feature type="compositionally biased region" description="Basic and acidic residues" evidence="1">
    <location>
        <begin position="37"/>
        <end position="46"/>
    </location>
</feature>
<gene>
    <name evidence="2" type="ORF">V5N11_015322</name>
</gene>
<accession>A0ABD1A8D3</accession>
<keyword evidence="3" id="KW-1185">Reference proteome</keyword>
<dbReference type="AlphaFoldDB" id="A0ABD1A8D3"/>